<organism evidence="1 2">
    <name type="scientific">Gossypium arboreum</name>
    <name type="common">Tree cotton</name>
    <name type="synonym">Gossypium nanking</name>
    <dbReference type="NCBI Taxonomy" id="29729"/>
    <lineage>
        <taxon>Eukaryota</taxon>
        <taxon>Viridiplantae</taxon>
        <taxon>Streptophyta</taxon>
        <taxon>Embryophyta</taxon>
        <taxon>Tracheophyta</taxon>
        <taxon>Spermatophyta</taxon>
        <taxon>Magnoliopsida</taxon>
        <taxon>eudicotyledons</taxon>
        <taxon>Gunneridae</taxon>
        <taxon>Pentapetalae</taxon>
        <taxon>rosids</taxon>
        <taxon>malvids</taxon>
        <taxon>Malvales</taxon>
        <taxon>Malvaceae</taxon>
        <taxon>Malvoideae</taxon>
        <taxon>Gossypium</taxon>
    </lineage>
</organism>
<proteinExistence type="predicted"/>
<dbReference type="AlphaFoldDB" id="A0A0B0MGN4"/>
<keyword evidence="1" id="KW-0946">Virion</keyword>
<accession>A0A0B0MGN4</accession>
<dbReference type="EMBL" id="JRRC01027165">
    <property type="protein sequence ID" value="KHF98075.1"/>
    <property type="molecule type" value="Genomic_DNA"/>
</dbReference>
<reference evidence="2" key="1">
    <citation type="submission" date="2014-09" db="EMBL/GenBank/DDBJ databases">
        <authorList>
            <person name="Mudge J."/>
            <person name="Ramaraj T."/>
            <person name="Lindquist I.E."/>
            <person name="Bharti A.K."/>
            <person name="Sundararajan A."/>
            <person name="Cameron C.T."/>
            <person name="Woodward J.E."/>
            <person name="May G.D."/>
            <person name="Brubaker C."/>
            <person name="Broadhvest J."/>
            <person name="Wilkins T.A."/>
        </authorList>
    </citation>
    <scope>NUCLEOTIDE SEQUENCE</scope>
    <source>
        <strain evidence="2">cv. AKA8401</strain>
    </source>
</reference>
<evidence type="ECO:0000313" key="1">
    <source>
        <dbReference type="EMBL" id="KHF98075.1"/>
    </source>
</evidence>
<evidence type="ECO:0000313" key="2">
    <source>
        <dbReference type="Proteomes" id="UP000032142"/>
    </source>
</evidence>
<name>A0A0B0MGN4_GOSAR</name>
<keyword evidence="1" id="KW-0261">Viral envelope protein</keyword>
<protein>
    <submittedName>
        <fullName evidence="1">Envelope glycoprotein</fullName>
    </submittedName>
</protein>
<comment type="caution">
    <text evidence="1">The sequence shown here is derived from an EMBL/GenBank/DDBJ whole genome shotgun (WGS) entry which is preliminary data.</text>
</comment>
<sequence length="69" mass="8026">MPSSYLHTYIGILCHDICILTIPKVHTGLLDVVTRSKRMHEHGYQAYTHSVIAYINSYISFQHIYLTFN</sequence>
<gene>
    <name evidence="1" type="ORF">F383_37364</name>
</gene>
<dbReference type="Proteomes" id="UP000032142">
    <property type="component" value="Unassembled WGS sequence"/>
</dbReference>
<keyword evidence="2" id="KW-1185">Reference proteome</keyword>